<keyword evidence="1" id="KW-0812">Transmembrane</keyword>
<dbReference type="PATRIC" id="fig|1046596.6.peg.1618"/>
<evidence type="ECO:0000313" key="3">
    <source>
        <dbReference type="Proteomes" id="UP000050898"/>
    </source>
</evidence>
<sequence>MSRQQKSWKWSSKGVYVNPWEYTTPYTQSYDSSLNWVYSLAKCLCMSILFIIFAPLFLIVAFVQKIKKDNEI</sequence>
<name>A0A0R2EDR3_9LACO</name>
<gene>
    <name evidence="2" type="ORF">FD00_GL001535</name>
</gene>
<dbReference type="AlphaFoldDB" id="A0A0R2EDR3"/>
<reference evidence="2 3" key="1">
    <citation type="journal article" date="2015" name="Genome Announc.">
        <title>Expanding the biotechnology potential of lactobacilli through comparative genomics of 213 strains and associated genera.</title>
        <authorList>
            <person name="Sun Z."/>
            <person name="Harris H.M."/>
            <person name="McCann A."/>
            <person name="Guo C."/>
            <person name="Argimon S."/>
            <person name="Zhang W."/>
            <person name="Yang X."/>
            <person name="Jeffery I.B."/>
            <person name="Cooney J.C."/>
            <person name="Kagawa T.F."/>
            <person name="Liu W."/>
            <person name="Song Y."/>
            <person name="Salvetti E."/>
            <person name="Wrobel A."/>
            <person name="Rasinkangas P."/>
            <person name="Parkhill J."/>
            <person name="Rea M.C."/>
            <person name="O'Sullivan O."/>
            <person name="Ritari J."/>
            <person name="Douillard F.P."/>
            <person name="Paul Ross R."/>
            <person name="Yang R."/>
            <person name="Briner A.E."/>
            <person name="Felis G.E."/>
            <person name="de Vos W.M."/>
            <person name="Barrangou R."/>
            <person name="Klaenhammer T.R."/>
            <person name="Caufield P.W."/>
            <person name="Cui Y."/>
            <person name="Zhang H."/>
            <person name="O'Toole P.W."/>
        </authorList>
    </citation>
    <scope>NUCLEOTIDE SEQUENCE [LARGE SCALE GENOMIC DNA]</scope>
    <source>
        <strain evidence="2 3">DSM 20444</strain>
    </source>
</reference>
<proteinExistence type="predicted"/>
<organism evidence="2 3">
    <name type="scientific">Liquorilactobacillus mali KCTC 3596 = DSM 20444</name>
    <dbReference type="NCBI Taxonomy" id="1046596"/>
    <lineage>
        <taxon>Bacteria</taxon>
        <taxon>Bacillati</taxon>
        <taxon>Bacillota</taxon>
        <taxon>Bacilli</taxon>
        <taxon>Lactobacillales</taxon>
        <taxon>Lactobacillaceae</taxon>
        <taxon>Liquorilactobacillus</taxon>
    </lineage>
</organism>
<dbReference type="EMBL" id="AYYH01000004">
    <property type="protein sequence ID" value="KRN11047.1"/>
    <property type="molecule type" value="Genomic_DNA"/>
</dbReference>
<keyword evidence="3" id="KW-1185">Reference proteome</keyword>
<keyword evidence="1" id="KW-0472">Membrane</keyword>
<keyword evidence="1" id="KW-1133">Transmembrane helix</keyword>
<evidence type="ECO:0000256" key="1">
    <source>
        <dbReference type="SAM" id="Phobius"/>
    </source>
</evidence>
<protein>
    <submittedName>
        <fullName evidence="2">Uncharacterized protein</fullName>
    </submittedName>
</protein>
<dbReference type="Proteomes" id="UP000050898">
    <property type="component" value="Unassembled WGS sequence"/>
</dbReference>
<feature type="transmembrane region" description="Helical" evidence="1">
    <location>
        <begin position="36"/>
        <end position="63"/>
    </location>
</feature>
<accession>A0A0R2EDR3</accession>
<comment type="caution">
    <text evidence="2">The sequence shown here is derived from an EMBL/GenBank/DDBJ whole genome shotgun (WGS) entry which is preliminary data.</text>
</comment>
<evidence type="ECO:0000313" key="2">
    <source>
        <dbReference type="EMBL" id="KRN11047.1"/>
    </source>
</evidence>